<accession>A0A1F8EH12</accession>
<organism evidence="2 3">
    <name type="scientific">Candidatus Yanofskybacteria bacterium RIFCSPHIGHO2_01_FULL_39_8b</name>
    <dbReference type="NCBI Taxonomy" id="1802659"/>
    <lineage>
        <taxon>Bacteria</taxon>
        <taxon>Candidatus Yanofskyibacteriota</taxon>
    </lineage>
</organism>
<evidence type="ECO:0000313" key="3">
    <source>
        <dbReference type="Proteomes" id="UP000177594"/>
    </source>
</evidence>
<evidence type="ECO:0000256" key="1">
    <source>
        <dbReference type="SAM" id="MobiDB-lite"/>
    </source>
</evidence>
<feature type="compositionally biased region" description="Polar residues" evidence="1">
    <location>
        <begin position="25"/>
        <end position="34"/>
    </location>
</feature>
<feature type="region of interest" description="Disordered" evidence="1">
    <location>
        <begin position="22"/>
        <end position="64"/>
    </location>
</feature>
<dbReference type="Proteomes" id="UP000177594">
    <property type="component" value="Unassembled WGS sequence"/>
</dbReference>
<dbReference type="AlphaFoldDB" id="A0A1F8EH12"/>
<gene>
    <name evidence="2" type="ORF">A2817_00960</name>
</gene>
<name>A0A1F8EH12_9BACT</name>
<sequence length="64" mass="7324">MLDSVLDPANWELSCPQFLTGGSLMLSSHSQGQIKNKERARREEDNRQQQKERPLVKREGVMGL</sequence>
<protein>
    <submittedName>
        <fullName evidence="2">Uncharacterized protein</fullName>
    </submittedName>
</protein>
<reference evidence="2 3" key="1">
    <citation type="journal article" date="2016" name="Nat. Commun.">
        <title>Thousands of microbial genomes shed light on interconnected biogeochemical processes in an aquifer system.</title>
        <authorList>
            <person name="Anantharaman K."/>
            <person name="Brown C.T."/>
            <person name="Hug L.A."/>
            <person name="Sharon I."/>
            <person name="Castelle C.J."/>
            <person name="Probst A.J."/>
            <person name="Thomas B.C."/>
            <person name="Singh A."/>
            <person name="Wilkins M.J."/>
            <person name="Karaoz U."/>
            <person name="Brodie E.L."/>
            <person name="Williams K.H."/>
            <person name="Hubbard S.S."/>
            <person name="Banfield J.F."/>
        </authorList>
    </citation>
    <scope>NUCLEOTIDE SEQUENCE [LARGE SCALE GENOMIC DNA]</scope>
</reference>
<comment type="caution">
    <text evidence="2">The sequence shown here is derived from an EMBL/GenBank/DDBJ whole genome shotgun (WGS) entry which is preliminary data.</text>
</comment>
<feature type="compositionally biased region" description="Basic and acidic residues" evidence="1">
    <location>
        <begin position="35"/>
        <end position="64"/>
    </location>
</feature>
<evidence type="ECO:0000313" key="2">
    <source>
        <dbReference type="EMBL" id="OGM99649.1"/>
    </source>
</evidence>
<proteinExistence type="predicted"/>
<dbReference type="EMBL" id="MGIZ01000013">
    <property type="protein sequence ID" value="OGM99649.1"/>
    <property type="molecule type" value="Genomic_DNA"/>
</dbReference>